<organism evidence="1 2">
    <name type="scientific">Mytilus edulis</name>
    <name type="common">Blue mussel</name>
    <dbReference type="NCBI Taxonomy" id="6550"/>
    <lineage>
        <taxon>Eukaryota</taxon>
        <taxon>Metazoa</taxon>
        <taxon>Spiralia</taxon>
        <taxon>Lophotrochozoa</taxon>
        <taxon>Mollusca</taxon>
        <taxon>Bivalvia</taxon>
        <taxon>Autobranchia</taxon>
        <taxon>Pteriomorphia</taxon>
        <taxon>Mytilida</taxon>
        <taxon>Mytiloidea</taxon>
        <taxon>Mytilidae</taxon>
        <taxon>Mytilinae</taxon>
        <taxon>Mytilus</taxon>
    </lineage>
</organism>
<accession>A0A8S3RTZ7</accession>
<dbReference type="PANTHER" id="PTHR33480">
    <property type="entry name" value="SET DOMAIN-CONTAINING PROTEIN-RELATED"/>
    <property type="match status" value="1"/>
</dbReference>
<gene>
    <name evidence="1" type="ORF">MEDL_27062</name>
</gene>
<proteinExistence type="predicted"/>
<dbReference type="EMBL" id="CAJPWZ010001334">
    <property type="protein sequence ID" value="CAG2213129.1"/>
    <property type="molecule type" value="Genomic_DNA"/>
</dbReference>
<dbReference type="Proteomes" id="UP000683360">
    <property type="component" value="Unassembled WGS sequence"/>
</dbReference>
<comment type="caution">
    <text evidence="1">The sequence shown here is derived from an EMBL/GenBank/DDBJ whole genome shotgun (WGS) entry which is preliminary data.</text>
</comment>
<protein>
    <submittedName>
        <fullName evidence="1">Uncharacterized protein</fullName>
    </submittedName>
</protein>
<reference evidence="1" key="1">
    <citation type="submission" date="2021-03" db="EMBL/GenBank/DDBJ databases">
        <authorList>
            <person name="Bekaert M."/>
        </authorList>
    </citation>
    <scope>NUCLEOTIDE SEQUENCE</scope>
</reference>
<keyword evidence="2" id="KW-1185">Reference proteome</keyword>
<evidence type="ECO:0000313" key="1">
    <source>
        <dbReference type="EMBL" id="CAG2213129.1"/>
    </source>
</evidence>
<name>A0A8S3RTZ7_MYTED</name>
<dbReference type="PANTHER" id="PTHR33480:SF1">
    <property type="entry name" value="TYR RECOMBINASE DOMAIN-CONTAINING PROTEIN"/>
    <property type="match status" value="1"/>
</dbReference>
<evidence type="ECO:0000313" key="2">
    <source>
        <dbReference type="Proteomes" id="UP000683360"/>
    </source>
</evidence>
<dbReference type="AlphaFoldDB" id="A0A8S3RTZ7"/>
<dbReference type="OrthoDB" id="10066064at2759"/>
<sequence length="186" mass="20961">MNKQTYQAPLAVIEIVKVAKNAGIREDEAKKINATLIRHFISTEMATKDLPENERQYFYTHLGHSEEMNKQTYQAPLAVIEIVKVGKHLKDIHNELVREVHVDQVTDVTDANEQTEEELVREVHVDQVTDVTDANEQTEEGTRTTYATSSTTLFTTNCKMVDSVDISSHASTATLHSATFKSDLPF</sequence>